<proteinExistence type="predicted"/>
<gene>
    <name evidence="1" type="ORF">HFN_1509</name>
</gene>
<dbReference type="RefSeq" id="WP_023946133.1">
    <property type="nucleotide sequence ID" value="NZ_BASD01000003.1"/>
</dbReference>
<name>T1CVY2_9HELI</name>
<accession>T1CVY2</accession>
<organism evidence="1 2">
    <name type="scientific">Helicobacter fennelliae MRY12-0050</name>
    <dbReference type="NCBI Taxonomy" id="1325130"/>
    <lineage>
        <taxon>Bacteria</taxon>
        <taxon>Pseudomonadati</taxon>
        <taxon>Campylobacterota</taxon>
        <taxon>Epsilonproteobacteria</taxon>
        <taxon>Campylobacterales</taxon>
        <taxon>Helicobacteraceae</taxon>
        <taxon>Helicobacter</taxon>
    </lineage>
</organism>
<protein>
    <submittedName>
        <fullName evidence="1">Uncharacterized protein</fullName>
    </submittedName>
</protein>
<evidence type="ECO:0000313" key="2">
    <source>
        <dbReference type="Proteomes" id="UP000018143"/>
    </source>
</evidence>
<comment type="caution">
    <text evidence="1">The sequence shown here is derived from an EMBL/GenBank/DDBJ whole genome shotgun (WGS) entry which is preliminary data.</text>
</comment>
<dbReference type="EMBL" id="BASD01000003">
    <property type="protein sequence ID" value="GAD17950.1"/>
    <property type="molecule type" value="Genomic_DNA"/>
</dbReference>
<evidence type="ECO:0000313" key="1">
    <source>
        <dbReference type="EMBL" id="GAD17950.1"/>
    </source>
</evidence>
<dbReference type="AlphaFoldDB" id="T1CVY2"/>
<dbReference type="STRING" id="1325130.HFN_1509"/>
<dbReference type="OrthoDB" id="5329442at2"/>
<keyword evidence="2" id="KW-1185">Reference proteome</keyword>
<reference evidence="1 2" key="1">
    <citation type="journal article" date="2013" name="Genome Announc.">
        <title>Draft Genome Sequence of Helicobacter fennelliae Strain MRY12-0050, Isolated from a Bacteremia Patient.</title>
        <authorList>
            <person name="Rimbara E."/>
            <person name="Matsui M."/>
            <person name="Mori S."/>
            <person name="Suzuki S."/>
            <person name="Suzuki M."/>
            <person name="Kim H."/>
            <person name="Sekizuka T."/>
            <person name="Kuroda M."/>
            <person name="Shibayama K."/>
        </authorList>
    </citation>
    <scope>NUCLEOTIDE SEQUENCE [LARGE SCALE GENOMIC DNA]</scope>
    <source>
        <strain evidence="1 2">MRY12-0050</strain>
    </source>
</reference>
<sequence length="69" mass="8052">MTLLIENASSELKKALQAMVKLDNAKIRTIKDDDTLWTKDDQKAYKKAKKEFERGEAISHKELFEKLKQ</sequence>
<dbReference type="Proteomes" id="UP000018143">
    <property type="component" value="Unassembled WGS sequence"/>
</dbReference>